<name>A0A0E9NNK4_SAICN</name>
<evidence type="ECO:0000313" key="1">
    <source>
        <dbReference type="EMBL" id="GAO51378.1"/>
    </source>
</evidence>
<proteinExistence type="predicted"/>
<comment type="caution">
    <text evidence="1">The sequence shown here is derived from an EMBL/GenBank/DDBJ whole genome shotgun (WGS) entry which is preliminary data.</text>
</comment>
<dbReference type="Proteomes" id="UP000033140">
    <property type="component" value="Unassembled WGS sequence"/>
</dbReference>
<reference evidence="1 2" key="1">
    <citation type="journal article" date="2011" name="J. Gen. Appl. Microbiol.">
        <title>Draft genome sequencing of the enigmatic yeast Saitoella complicata.</title>
        <authorList>
            <person name="Nishida H."/>
            <person name="Hamamoto M."/>
            <person name="Sugiyama J."/>
        </authorList>
    </citation>
    <scope>NUCLEOTIDE SEQUENCE [LARGE SCALE GENOMIC DNA]</scope>
    <source>
        <strain evidence="1 2">NRRL Y-17804</strain>
    </source>
</reference>
<keyword evidence="2" id="KW-1185">Reference proteome</keyword>
<organism evidence="1 2">
    <name type="scientific">Saitoella complicata (strain BCRC 22490 / CBS 7301 / JCM 7358 / NBRC 10748 / NRRL Y-17804)</name>
    <dbReference type="NCBI Taxonomy" id="698492"/>
    <lineage>
        <taxon>Eukaryota</taxon>
        <taxon>Fungi</taxon>
        <taxon>Dikarya</taxon>
        <taxon>Ascomycota</taxon>
        <taxon>Taphrinomycotina</taxon>
        <taxon>Taphrinomycotina incertae sedis</taxon>
        <taxon>Saitoella</taxon>
    </lineage>
</organism>
<sequence>MPEYGIRLLLSRRTTLVWRMMAHAPVGIEMALWLLEFEVTNDDIECIFVSFYPLQLQFTIVGIVVSHRIRHSDVFQHLPNLLALLLQGRDFLRQGVNLLVQSTDLALQA</sequence>
<dbReference type="AlphaFoldDB" id="A0A0E9NNK4"/>
<reference evidence="1 2" key="2">
    <citation type="journal article" date="2014" name="J. Gen. Appl. Microbiol.">
        <title>The early diverging ascomycetous budding yeast Saitoella complicata has three histone deacetylases belonging to the Clr6, Hos2, and Rpd3 lineages.</title>
        <authorList>
            <person name="Nishida H."/>
            <person name="Matsumoto T."/>
            <person name="Kondo S."/>
            <person name="Hamamoto M."/>
            <person name="Yoshikawa H."/>
        </authorList>
    </citation>
    <scope>NUCLEOTIDE SEQUENCE [LARGE SCALE GENOMIC DNA]</scope>
    <source>
        <strain evidence="1 2">NRRL Y-17804</strain>
    </source>
</reference>
<reference evidence="1 2" key="3">
    <citation type="journal article" date="2015" name="Genome Announc.">
        <title>Draft Genome Sequence of the Archiascomycetous Yeast Saitoella complicata.</title>
        <authorList>
            <person name="Yamauchi K."/>
            <person name="Kondo S."/>
            <person name="Hamamoto M."/>
            <person name="Takahashi Y."/>
            <person name="Ogura Y."/>
            <person name="Hayashi T."/>
            <person name="Nishida H."/>
        </authorList>
    </citation>
    <scope>NUCLEOTIDE SEQUENCE [LARGE SCALE GENOMIC DNA]</scope>
    <source>
        <strain evidence="1 2">NRRL Y-17804</strain>
    </source>
</reference>
<accession>A0A0E9NNK4</accession>
<protein>
    <submittedName>
        <fullName evidence="1">Uncharacterized protein</fullName>
    </submittedName>
</protein>
<dbReference type="EMBL" id="BACD03000045">
    <property type="protein sequence ID" value="GAO51378.1"/>
    <property type="molecule type" value="Genomic_DNA"/>
</dbReference>
<gene>
    <name evidence="1" type="ORF">G7K_5480-t1</name>
</gene>
<evidence type="ECO:0000313" key="2">
    <source>
        <dbReference type="Proteomes" id="UP000033140"/>
    </source>
</evidence>